<name>A9BKQ9_HEMAN</name>
<dbReference type="AlphaFoldDB" id="A9BKQ9"/>
<proteinExistence type="predicted"/>
<evidence type="ECO:0000313" key="2">
    <source>
        <dbReference type="Proteomes" id="UP000243127"/>
    </source>
</evidence>
<accession>A9BKQ9</accession>
<dbReference type="RefSeq" id="XP_001712389.1">
    <property type="nucleotide sequence ID" value="XM_001712337.1"/>
</dbReference>
<protein>
    <submittedName>
        <fullName evidence="1">Uncharacterized protein</fullName>
    </submittedName>
</protein>
<organism evidence="1 2">
    <name type="scientific">Hemiselmis andersenii</name>
    <name type="common">Cryptophyte alga</name>
    <dbReference type="NCBI Taxonomy" id="464988"/>
    <lineage>
        <taxon>Eukaryota</taxon>
        <taxon>Cryptophyceae</taxon>
        <taxon>Cryptomonadales</taxon>
        <taxon>Hemiselmidaceae</taxon>
        <taxon>Hemiselmis</taxon>
    </lineage>
</organism>
<keyword evidence="1" id="KW-0542">Nucleomorph</keyword>
<gene>
    <name evidence="1" type="ORF">HAN_2g238</name>
</gene>
<evidence type="ECO:0000313" key="1">
    <source>
        <dbReference type="EMBL" id="ABW98064.1"/>
    </source>
</evidence>
<geneLocation type="nucleomorph" evidence="1"/>
<dbReference type="Proteomes" id="UP000243127">
    <property type="component" value="Nucleomorph 2"/>
</dbReference>
<reference evidence="1 2" key="1">
    <citation type="journal article" date="2007" name="Proc. Natl. Acad. Sci. U.S.A.">
        <title>Nucleomorph genome of Hemiselmis andersenii reveals complete intron loss and compaction as a driver of protein structure and function.</title>
        <authorList>
            <person name="Lane C.E."/>
            <person name="van den Heuvel K."/>
            <person name="Kozera C."/>
            <person name="Curtis B.A."/>
            <person name="Parsons B.J."/>
            <person name="Bowman S."/>
            <person name="Archibald J.M."/>
        </authorList>
    </citation>
    <scope>NUCLEOTIDE SEQUENCE [LARGE SCALE GENOMIC DNA]</scope>
    <source>
        <strain evidence="1 2">CCMP644</strain>
    </source>
</reference>
<dbReference type="EMBL" id="CP000882">
    <property type="protein sequence ID" value="ABW98064.1"/>
    <property type="molecule type" value="Genomic_DNA"/>
</dbReference>
<dbReference type="GeneID" id="5739351"/>
<sequence length="48" mass="6042">MILSKIFFFFFFKKNRSYFFSGFSEEFSDFVFYLDEETLQKIFFFIES</sequence>